<name>K4LLQ4_THEPS</name>
<dbReference type="PANTHER" id="PTHR42711">
    <property type="entry name" value="ABC TRANSPORTER ATP-BINDING PROTEIN"/>
    <property type="match status" value="1"/>
</dbReference>
<dbReference type="KEGG" id="tpz:Tph_c27200"/>
<dbReference type="PANTHER" id="PTHR42711:SF5">
    <property type="entry name" value="ABC TRANSPORTER ATP-BINDING PROTEIN NATA"/>
    <property type="match status" value="1"/>
</dbReference>
<keyword evidence="2" id="KW-0813">Transport</keyword>
<dbReference type="RefSeq" id="WP_015051744.1">
    <property type="nucleotide sequence ID" value="NC_018870.1"/>
</dbReference>
<gene>
    <name evidence="5" type="ordered locus">Tph_c27200</name>
</gene>
<dbReference type="OrthoDB" id="9810992at2"/>
<evidence type="ECO:0000256" key="3">
    <source>
        <dbReference type="ARBA" id="ARBA00022741"/>
    </source>
</evidence>
<dbReference type="InterPro" id="IPR050763">
    <property type="entry name" value="ABC_transporter_ATP-binding"/>
</dbReference>
<dbReference type="AlphaFoldDB" id="K4LLQ4"/>
<evidence type="ECO:0000313" key="6">
    <source>
        <dbReference type="Proteomes" id="UP000000467"/>
    </source>
</evidence>
<comment type="similarity">
    <text evidence="1">Belongs to the ABC transporter superfamily.</text>
</comment>
<dbReference type="GO" id="GO:0005524">
    <property type="term" value="F:ATP binding"/>
    <property type="evidence" value="ECO:0007669"/>
    <property type="project" value="UniProtKB-KW"/>
</dbReference>
<evidence type="ECO:0008006" key="7">
    <source>
        <dbReference type="Google" id="ProtNLM"/>
    </source>
</evidence>
<dbReference type="HOGENOM" id="CLU_3067187_0_0_9"/>
<dbReference type="STRING" id="1089553.Tph_c27200"/>
<organism evidence="5 6">
    <name type="scientific">Thermacetogenium phaeum (strain ATCC BAA-254 / DSM 26808 / PB)</name>
    <dbReference type="NCBI Taxonomy" id="1089553"/>
    <lineage>
        <taxon>Bacteria</taxon>
        <taxon>Bacillati</taxon>
        <taxon>Bacillota</taxon>
        <taxon>Clostridia</taxon>
        <taxon>Thermoanaerobacterales</taxon>
        <taxon>Thermoanaerobacteraceae</taxon>
        <taxon>Thermacetogenium</taxon>
    </lineage>
</organism>
<dbReference type="eggNOG" id="COG3845">
    <property type="taxonomic scope" value="Bacteria"/>
</dbReference>
<dbReference type="SUPFAM" id="SSF52540">
    <property type="entry name" value="P-loop containing nucleoside triphosphate hydrolases"/>
    <property type="match status" value="1"/>
</dbReference>
<reference evidence="5 6" key="1">
    <citation type="journal article" date="2012" name="BMC Genomics">
        <title>Genome-guided analysis of physiological and morphological traits of the fermentative acetate oxidizer Thermacetogenium phaeum.</title>
        <authorList>
            <person name="Oehler D."/>
            <person name="Poehlein A."/>
            <person name="Leimbach A."/>
            <person name="Muller N."/>
            <person name="Daniel R."/>
            <person name="Gottschalk G."/>
            <person name="Schink B."/>
        </authorList>
    </citation>
    <scope>NUCLEOTIDE SEQUENCE [LARGE SCALE GENOMIC DNA]</scope>
    <source>
        <strain evidence="6">ATCC BAA-254 / DSM 26808 / PB</strain>
    </source>
</reference>
<accession>K4LLQ4</accession>
<dbReference type="EMBL" id="CP003732">
    <property type="protein sequence ID" value="AFV12885.1"/>
    <property type="molecule type" value="Genomic_DNA"/>
</dbReference>
<evidence type="ECO:0000256" key="4">
    <source>
        <dbReference type="ARBA" id="ARBA00022840"/>
    </source>
</evidence>
<keyword evidence="6" id="KW-1185">Reference proteome</keyword>
<proteinExistence type="inferred from homology"/>
<dbReference type="InterPro" id="IPR027417">
    <property type="entry name" value="P-loop_NTPase"/>
</dbReference>
<sequence length="53" mass="5647">MMEWAIETEGLTKVFNGEAAVDNLDLQVPEGSVFGLMGPNGAGKGISKGHWKE</sequence>
<protein>
    <recommendedName>
        <fullName evidence="7">ABC transporter ATP-binding protein</fullName>
    </recommendedName>
</protein>
<evidence type="ECO:0000313" key="5">
    <source>
        <dbReference type="EMBL" id="AFV12885.1"/>
    </source>
</evidence>
<keyword evidence="3" id="KW-0547">Nucleotide-binding</keyword>
<keyword evidence="4" id="KW-0067">ATP-binding</keyword>
<evidence type="ECO:0000256" key="1">
    <source>
        <dbReference type="ARBA" id="ARBA00005417"/>
    </source>
</evidence>
<dbReference type="Proteomes" id="UP000000467">
    <property type="component" value="Chromosome"/>
</dbReference>
<dbReference type="Gene3D" id="3.40.50.300">
    <property type="entry name" value="P-loop containing nucleotide triphosphate hydrolases"/>
    <property type="match status" value="1"/>
</dbReference>
<evidence type="ECO:0000256" key="2">
    <source>
        <dbReference type="ARBA" id="ARBA00022448"/>
    </source>
</evidence>